<feature type="compositionally biased region" description="Basic and acidic residues" evidence="1">
    <location>
        <begin position="583"/>
        <end position="597"/>
    </location>
</feature>
<accession>A0AA39QN05</accession>
<feature type="compositionally biased region" description="Polar residues" evidence="1">
    <location>
        <begin position="573"/>
        <end position="582"/>
    </location>
</feature>
<evidence type="ECO:0000313" key="3">
    <source>
        <dbReference type="Proteomes" id="UP001175228"/>
    </source>
</evidence>
<dbReference type="AlphaFoldDB" id="A0AA39QN05"/>
<proteinExistence type="predicted"/>
<feature type="region of interest" description="Disordered" evidence="1">
    <location>
        <begin position="895"/>
        <end position="948"/>
    </location>
</feature>
<gene>
    <name evidence="2" type="ORF">EDD18DRAFT_1456654</name>
</gene>
<name>A0AA39QN05_9AGAR</name>
<organism evidence="2 3">
    <name type="scientific">Armillaria luteobubalina</name>
    <dbReference type="NCBI Taxonomy" id="153913"/>
    <lineage>
        <taxon>Eukaryota</taxon>
        <taxon>Fungi</taxon>
        <taxon>Dikarya</taxon>
        <taxon>Basidiomycota</taxon>
        <taxon>Agaricomycotina</taxon>
        <taxon>Agaricomycetes</taxon>
        <taxon>Agaricomycetidae</taxon>
        <taxon>Agaricales</taxon>
        <taxon>Marasmiineae</taxon>
        <taxon>Physalacriaceae</taxon>
        <taxon>Armillaria</taxon>
    </lineage>
</organism>
<dbReference type="EMBL" id="JAUEPU010000002">
    <property type="protein sequence ID" value="KAK0505299.1"/>
    <property type="molecule type" value="Genomic_DNA"/>
</dbReference>
<comment type="caution">
    <text evidence="2">The sequence shown here is derived from an EMBL/GenBank/DDBJ whole genome shotgun (WGS) entry which is preliminary data.</text>
</comment>
<keyword evidence="3" id="KW-1185">Reference proteome</keyword>
<evidence type="ECO:0000313" key="2">
    <source>
        <dbReference type="EMBL" id="KAK0505299.1"/>
    </source>
</evidence>
<feature type="compositionally biased region" description="Acidic residues" evidence="1">
    <location>
        <begin position="308"/>
        <end position="317"/>
    </location>
</feature>
<feature type="region of interest" description="Disordered" evidence="1">
    <location>
        <begin position="502"/>
        <end position="624"/>
    </location>
</feature>
<sequence>MSFHDGTSVGSIFDEVDTSDIVKLLEGHNIYVGPSIQDKREYLYYFIGNCNVAQQEALRNEGISRCRQTEQLCAKLCTPLLILLLKTNHPDVSMPRQPSRYDLLRELKKYDLEAFFRDRGWDNLEPTFVDGSSAYRNRTVNRHARNWPACLTPISSQLVDDSCPAVSSQASPLFEGLRNSLTGSLAQFTKSDSKILDILDFVLSTVGILRALSDVSDNGAGQSTIPFWSLLIRSLAFVCYDKSFSMQEAAFVRPRLSYVRSFMEDGHASLLISHIVEDMQRPKSAVNDEASPGLLSMMTAEHSKEELQEQSDSETSYDESSSSETSYERTEVSTDSTSAQSSYVPLDAHILASWHHPNSVVLPFLCVTGVLYQRSTWGISEPVIGIILSKTGFVARVVLGWLDKDCPDPGILPAIRFAYGDETRTDASLGVYDLTDPVSAVKFSQFILGLRAHVEGIVGQCPTPTFKRLSWRSDSIDDDNSGTEEQWRQRIVNWPDAVAKCIAPSNSSSSHSSPTADSETGEMLSSSKSRPPKRSMSANSKRDPSPAEPVGHFVSDADPIHPEEPSVGAARSENPSDGVSVQSEKRGRQKAQPDGRSSKTGKKRAKSADAVSCSASGARSLAGISPGDRLSFSTYVYDRKIISLSNIPMESNARGKGVNAPEEINEMLKRYEELTSYREPPIEQNEYPAVDSGVKKVREHFLKQIEACHNENTQKLSQQLWEVVSGHLSSLLWASVGGYSKRLAGNSPNEAEARHDWDALLNLGFMAANELASGRVLLERAVSLSRNIAADVMKTSPRSDGAEFKALAIQMHTIATQHAIYTTNSETNICSRKARKAILSRSGDEPEMGIVDAILTVPLEPMKPIPQPLICVAETRATVQASARALSADNIVEPEDELAVSEEGARRRGSSLVGSKHARSTRSRSQLGSITEDQPGIGQASQVQPGKTTDKKYLQPFALTCSETKAALPMTWSQPVMNIKVLLTKILLAVLFAEYKKPTQTYAKALIQAKMYLEASTVYIVERNVRTFNISSPIEVYHFVTVLVRLREYGDTTLKEAVEAAWKADDFKQTSWTKTVQFDRMESS</sequence>
<evidence type="ECO:0000256" key="1">
    <source>
        <dbReference type="SAM" id="MobiDB-lite"/>
    </source>
</evidence>
<feature type="compositionally biased region" description="Polar residues" evidence="1">
    <location>
        <begin position="923"/>
        <end position="932"/>
    </location>
</feature>
<dbReference type="Proteomes" id="UP001175228">
    <property type="component" value="Unassembled WGS sequence"/>
</dbReference>
<feature type="region of interest" description="Disordered" evidence="1">
    <location>
        <begin position="302"/>
        <end position="338"/>
    </location>
</feature>
<reference evidence="2" key="1">
    <citation type="submission" date="2023-06" db="EMBL/GenBank/DDBJ databases">
        <authorList>
            <consortium name="Lawrence Berkeley National Laboratory"/>
            <person name="Ahrendt S."/>
            <person name="Sahu N."/>
            <person name="Indic B."/>
            <person name="Wong-Bajracharya J."/>
            <person name="Merenyi Z."/>
            <person name="Ke H.-M."/>
            <person name="Monk M."/>
            <person name="Kocsube S."/>
            <person name="Drula E."/>
            <person name="Lipzen A."/>
            <person name="Balint B."/>
            <person name="Henrissat B."/>
            <person name="Andreopoulos B."/>
            <person name="Martin F.M."/>
            <person name="Harder C.B."/>
            <person name="Rigling D."/>
            <person name="Ford K.L."/>
            <person name="Foster G.D."/>
            <person name="Pangilinan J."/>
            <person name="Papanicolaou A."/>
            <person name="Barry K."/>
            <person name="LaButti K."/>
            <person name="Viragh M."/>
            <person name="Koriabine M."/>
            <person name="Yan M."/>
            <person name="Riley R."/>
            <person name="Champramary S."/>
            <person name="Plett K.L."/>
            <person name="Tsai I.J."/>
            <person name="Slot J."/>
            <person name="Sipos G."/>
            <person name="Plett J."/>
            <person name="Nagy L.G."/>
            <person name="Grigoriev I.V."/>
        </authorList>
    </citation>
    <scope>NUCLEOTIDE SEQUENCE</scope>
    <source>
        <strain evidence="2">HWK02</strain>
    </source>
</reference>
<protein>
    <submittedName>
        <fullName evidence="2">Uncharacterized protein</fullName>
    </submittedName>
</protein>